<dbReference type="EMBL" id="JABBGC010000001">
    <property type="protein sequence ID" value="NML38657.1"/>
    <property type="molecule type" value="Genomic_DNA"/>
</dbReference>
<accession>A0A848GL60</accession>
<feature type="domain" description="Protein FecR C-terminal" evidence="3">
    <location>
        <begin position="249"/>
        <end position="317"/>
    </location>
</feature>
<dbReference type="PANTHER" id="PTHR30273">
    <property type="entry name" value="PERIPLASMIC SIGNAL SENSOR AND SIGMA FACTOR ACTIVATOR FECR-RELATED"/>
    <property type="match status" value="1"/>
</dbReference>
<keyword evidence="1" id="KW-0472">Membrane</keyword>
<gene>
    <name evidence="4" type="ORF">HHL17_15725</name>
</gene>
<protein>
    <submittedName>
        <fullName evidence="4">DUF4974 domain-containing protein</fullName>
    </submittedName>
</protein>
<name>A0A848GL60_9BACT</name>
<dbReference type="Gene3D" id="2.60.120.1440">
    <property type="match status" value="1"/>
</dbReference>
<comment type="caution">
    <text evidence="4">The sequence shown here is derived from an EMBL/GenBank/DDBJ whole genome shotgun (WGS) entry which is preliminary data.</text>
</comment>
<feature type="transmembrane region" description="Helical" evidence="1">
    <location>
        <begin position="75"/>
        <end position="96"/>
    </location>
</feature>
<organism evidence="4 5">
    <name type="scientific">Chitinophaga fulva</name>
    <dbReference type="NCBI Taxonomy" id="2728842"/>
    <lineage>
        <taxon>Bacteria</taxon>
        <taxon>Pseudomonadati</taxon>
        <taxon>Bacteroidota</taxon>
        <taxon>Chitinophagia</taxon>
        <taxon>Chitinophagales</taxon>
        <taxon>Chitinophagaceae</taxon>
        <taxon>Chitinophaga</taxon>
    </lineage>
</organism>
<evidence type="ECO:0000313" key="4">
    <source>
        <dbReference type="EMBL" id="NML38657.1"/>
    </source>
</evidence>
<dbReference type="AlphaFoldDB" id="A0A848GL60"/>
<dbReference type="Proteomes" id="UP000583266">
    <property type="component" value="Unassembled WGS sequence"/>
</dbReference>
<dbReference type="InterPro" id="IPR032508">
    <property type="entry name" value="FecR_C"/>
</dbReference>
<reference evidence="4 5" key="1">
    <citation type="submission" date="2020-04" db="EMBL/GenBank/DDBJ databases">
        <title>Chitinophaga sp. G-6-1-13 sp. nov., isolated from soil.</title>
        <authorList>
            <person name="Dahal R.H."/>
            <person name="Chaudhary D.K."/>
        </authorList>
    </citation>
    <scope>NUCLEOTIDE SEQUENCE [LARGE SCALE GENOMIC DNA]</scope>
    <source>
        <strain evidence="4 5">G-6-1-13</strain>
    </source>
</reference>
<keyword evidence="1" id="KW-1133">Transmembrane helix</keyword>
<evidence type="ECO:0000256" key="1">
    <source>
        <dbReference type="SAM" id="Phobius"/>
    </source>
</evidence>
<sequence>MPMHDIKKLLKKYVAGNCTPEEQLLVEQWYQQESDNSKADTSGLRFEQLESTIWQQIQQQTSPSAKRVTMQRYTLPKIAASLLLIIGAGMLMWLRWPAKENLQEVFASKTKPLQLILDDGTRVWLNAGSGLRYPAHFTGDARKIELLSGEMYLDVKQDPARPFIVKSGHVNTRVLGTVFNVRMYPRLAFLQVTVQQGKVAVQGDATLQPMAGKEVVVLPDEQLTVNTGSQTFSKTSVDGTAVNAWTTGKLLFNNERLDVIALMLENKYNRKISFADTSLGAYRITAGIETADSLSDVLDMLCLANKLSYSMNGQHIIFRKQTP</sequence>
<keyword evidence="5" id="KW-1185">Reference proteome</keyword>
<dbReference type="Pfam" id="PF04773">
    <property type="entry name" value="FecR"/>
    <property type="match status" value="1"/>
</dbReference>
<dbReference type="PANTHER" id="PTHR30273:SF2">
    <property type="entry name" value="PROTEIN FECR"/>
    <property type="match status" value="1"/>
</dbReference>
<feature type="domain" description="FecR protein" evidence="2">
    <location>
        <begin position="110"/>
        <end position="199"/>
    </location>
</feature>
<dbReference type="Gene3D" id="3.55.50.30">
    <property type="match status" value="1"/>
</dbReference>
<dbReference type="Pfam" id="PF16344">
    <property type="entry name" value="FecR_C"/>
    <property type="match status" value="1"/>
</dbReference>
<dbReference type="InterPro" id="IPR012373">
    <property type="entry name" value="Ferrdict_sens_TM"/>
</dbReference>
<dbReference type="GO" id="GO:0016989">
    <property type="term" value="F:sigma factor antagonist activity"/>
    <property type="evidence" value="ECO:0007669"/>
    <property type="project" value="TreeGrafter"/>
</dbReference>
<keyword evidence="1" id="KW-0812">Transmembrane</keyword>
<evidence type="ECO:0000259" key="3">
    <source>
        <dbReference type="Pfam" id="PF16344"/>
    </source>
</evidence>
<dbReference type="PIRSF" id="PIRSF018266">
    <property type="entry name" value="FecR"/>
    <property type="match status" value="1"/>
</dbReference>
<evidence type="ECO:0000259" key="2">
    <source>
        <dbReference type="Pfam" id="PF04773"/>
    </source>
</evidence>
<proteinExistence type="predicted"/>
<evidence type="ECO:0000313" key="5">
    <source>
        <dbReference type="Proteomes" id="UP000583266"/>
    </source>
</evidence>
<dbReference type="InterPro" id="IPR006860">
    <property type="entry name" value="FecR"/>
</dbReference>